<protein>
    <submittedName>
        <fullName evidence="2">Phosphotransferase</fullName>
    </submittedName>
</protein>
<feature type="domain" description="Aminoglycoside phosphotransferase" evidence="1">
    <location>
        <begin position="115"/>
        <end position="285"/>
    </location>
</feature>
<evidence type="ECO:0000313" key="2">
    <source>
        <dbReference type="EMBL" id="MDS1269707.1"/>
    </source>
</evidence>
<dbReference type="Gene3D" id="1.20.58.840">
    <property type="match status" value="1"/>
</dbReference>
<proteinExistence type="predicted"/>
<evidence type="ECO:0000259" key="1">
    <source>
        <dbReference type="Pfam" id="PF01636"/>
    </source>
</evidence>
<comment type="caution">
    <text evidence="2">The sequence shown here is derived from an EMBL/GenBank/DDBJ whole genome shotgun (WGS) entry which is preliminary data.</text>
</comment>
<dbReference type="Gene3D" id="1.10.510.10">
    <property type="entry name" value="Transferase(Phosphotransferase) domain 1"/>
    <property type="match status" value="1"/>
</dbReference>
<dbReference type="InterPro" id="IPR011009">
    <property type="entry name" value="Kinase-like_dom_sf"/>
</dbReference>
<sequence length="329" mass="35625">MHEHPDDLDEQQLRAALAEWGDIAAQLDYTAVGFGDHHWTVTAADGQRRFVTVADLDHKEHCGHGVSGRDGVRRGLHRAMDTAAVLGTASGLDFVVAPLPTHEGATVVPLGQRYAVSVFPFTSGEAGFFGETLPPQDRTQVIEMLAALHGTTPPESTPEIPADIPGRHRLEQALDSTDVAWSGGPYAEPAREQLAEHAEAVRAKLADLDRLTETAARPEAGLVVTHGEPHAGNLLHSGGRQLLVDWDTVGLAPPERDLWLVAAEPQDLDTYAQLTGRKPDPSAMALFSLRWALSDLVEFVDWFGRPHAETDDTEQAWEGFTDTLAELSG</sequence>
<evidence type="ECO:0000313" key="3">
    <source>
        <dbReference type="Proteomes" id="UP001250214"/>
    </source>
</evidence>
<dbReference type="SUPFAM" id="SSF56112">
    <property type="entry name" value="Protein kinase-like (PK-like)"/>
    <property type="match status" value="1"/>
</dbReference>
<gene>
    <name evidence="2" type="ORF">RIF23_05305</name>
</gene>
<dbReference type="InterPro" id="IPR002575">
    <property type="entry name" value="Aminoglycoside_PTrfase"/>
</dbReference>
<keyword evidence="3" id="KW-1185">Reference proteome</keyword>
<name>A0ABU2H333_9ACTN</name>
<dbReference type="Pfam" id="PF01636">
    <property type="entry name" value="APH"/>
    <property type="match status" value="1"/>
</dbReference>
<accession>A0ABU2H333</accession>
<dbReference type="Proteomes" id="UP001250214">
    <property type="component" value="Unassembled WGS sequence"/>
</dbReference>
<dbReference type="EMBL" id="JAVLVT010000001">
    <property type="protein sequence ID" value="MDS1269707.1"/>
    <property type="molecule type" value="Genomic_DNA"/>
</dbReference>
<reference evidence="3" key="1">
    <citation type="submission" date="2023-07" db="EMBL/GenBank/DDBJ databases">
        <title>Novel species in the genus Lipingzhangella isolated from Sambhar Salt Lake.</title>
        <authorList>
            <person name="Jiya N."/>
            <person name="Kajale S."/>
            <person name="Sharma A."/>
        </authorList>
    </citation>
    <scope>NUCLEOTIDE SEQUENCE [LARGE SCALE GENOMIC DNA]</scope>
    <source>
        <strain evidence="3">LS1_29</strain>
    </source>
</reference>
<organism evidence="2 3">
    <name type="scientific">Lipingzhangella rawalii</name>
    <dbReference type="NCBI Taxonomy" id="2055835"/>
    <lineage>
        <taxon>Bacteria</taxon>
        <taxon>Bacillati</taxon>
        <taxon>Actinomycetota</taxon>
        <taxon>Actinomycetes</taxon>
        <taxon>Streptosporangiales</taxon>
        <taxon>Nocardiopsidaceae</taxon>
        <taxon>Lipingzhangella</taxon>
    </lineage>
</organism>